<keyword evidence="13" id="KW-0539">Nucleus</keyword>
<dbReference type="PANTHER" id="PTHR18867">
    <property type="entry name" value="RAD50"/>
    <property type="match status" value="1"/>
</dbReference>
<dbReference type="AlphaFoldDB" id="A0A9W8EH43"/>
<comment type="caution">
    <text evidence="16">The sequence shown here is derived from an EMBL/GenBank/DDBJ whole genome shotgun (WGS) entry which is preliminary data.</text>
</comment>
<dbReference type="GO" id="GO:0030870">
    <property type="term" value="C:Mre11 complex"/>
    <property type="evidence" value="ECO:0007669"/>
    <property type="project" value="UniProtKB-ARBA"/>
</dbReference>
<keyword evidence="10" id="KW-0862">Zinc</keyword>
<reference evidence="16" key="1">
    <citation type="submission" date="2022-07" db="EMBL/GenBank/DDBJ databases">
        <title>Phylogenomic reconstructions and comparative analyses of Kickxellomycotina fungi.</title>
        <authorList>
            <person name="Reynolds N.K."/>
            <person name="Stajich J.E."/>
            <person name="Barry K."/>
            <person name="Grigoriev I.V."/>
            <person name="Crous P."/>
            <person name="Smith M.E."/>
        </authorList>
    </citation>
    <scope>NUCLEOTIDE SEQUENCE</scope>
    <source>
        <strain evidence="16">IMI 214461</strain>
    </source>
</reference>
<sequence>MSVIRKLLIQGIRSFDPQNQDIIEFYAPLTIIVGQNGCGKTTIIECLKYITTGELPPNSKGGAFIHDPKLAGETEVKAQVKLRFYNVSQRSMTCVRSMLLSQKKATVTQKTLEGVLSFDATATEDKVSISSRCADLDAMLPEQLGVSKAVLENVIFCHQEESNWPLSEASILKKKFDEIFAATRYTKALESIKTI</sequence>
<dbReference type="InterPro" id="IPR027417">
    <property type="entry name" value="P-loop_NTPase"/>
</dbReference>
<dbReference type="GO" id="GO:0043047">
    <property type="term" value="F:single-stranded telomeric DNA binding"/>
    <property type="evidence" value="ECO:0007669"/>
    <property type="project" value="TreeGrafter"/>
</dbReference>
<evidence type="ECO:0000256" key="9">
    <source>
        <dbReference type="ARBA" id="ARBA00022801"/>
    </source>
</evidence>
<accession>A0A9W8EH43</accession>
<dbReference type="OrthoDB" id="18797at2759"/>
<dbReference type="GO" id="GO:0000794">
    <property type="term" value="C:condensed nuclear chromosome"/>
    <property type="evidence" value="ECO:0007669"/>
    <property type="project" value="TreeGrafter"/>
</dbReference>
<evidence type="ECO:0000313" key="16">
    <source>
        <dbReference type="EMBL" id="KAJ2001640.1"/>
    </source>
</evidence>
<dbReference type="GO" id="GO:0070192">
    <property type="term" value="P:chromosome organization involved in meiotic cell cycle"/>
    <property type="evidence" value="ECO:0007669"/>
    <property type="project" value="TreeGrafter"/>
</dbReference>
<dbReference type="EMBL" id="JANBQF010000383">
    <property type="protein sequence ID" value="KAJ2001640.1"/>
    <property type="molecule type" value="Genomic_DNA"/>
</dbReference>
<organism evidence="16 17">
    <name type="scientific">Coemansia thaxteri</name>
    <dbReference type="NCBI Taxonomy" id="2663907"/>
    <lineage>
        <taxon>Eukaryota</taxon>
        <taxon>Fungi</taxon>
        <taxon>Fungi incertae sedis</taxon>
        <taxon>Zoopagomycota</taxon>
        <taxon>Kickxellomycotina</taxon>
        <taxon>Kickxellomycetes</taxon>
        <taxon>Kickxellales</taxon>
        <taxon>Kickxellaceae</taxon>
        <taxon>Coemansia</taxon>
    </lineage>
</organism>
<dbReference type="InterPro" id="IPR038729">
    <property type="entry name" value="Rad50/SbcC_AAA"/>
</dbReference>
<comment type="similarity">
    <text evidence="4">Belongs to the SMC family. RAD50 subfamily.</text>
</comment>
<evidence type="ECO:0000256" key="5">
    <source>
        <dbReference type="ARBA" id="ARBA00017893"/>
    </source>
</evidence>
<name>A0A9W8EH43_9FUNG</name>
<evidence type="ECO:0000256" key="6">
    <source>
        <dbReference type="ARBA" id="ARBA00022454"/>
    </source>
</evidence>
<keyword evidence="17" id="KW-1185">Reference proteome</keyword>
<dbReference type="GO" id="GO:0051880">
    <property type="term" value="F:G-quadruplex DNA binding"/>
    <property type="evidence" value="ECO:0007669"/>
    <property type="project" value="TreeGrafter"/>
</dbReference>
<evidence type="ECO:0000259" key="15">
    <source>
        <dbReference type="Pfam" id="PF13476"/>
    </source>
</evidence>
<evidence type="ECO:0000256" key="2">
    <source>
        <dbReference type="ARBA" id="ARBA00004123"/>
    </source>
</evidence>
<keyword evidence="8" id="KW-0227">DNA damage</keyword>
<evidence type="ECO:0000256" key="13">
    <source>
        <dbReference type="ARBA" id="ARBA00023242"/>
    </source>
</evidence>
<keyword evidence="7" id="KW-0479">Metal-binding</keyword>
<keyword evidence="9" id="KW-0378">Hydrolase</keyword>
<evidence type="ECO:0000256" key="12">
    <source>
        <dbReference type="ARBA" id="ARBA00023204"/>
    </source>
</evidence>
<evidence type="ECO:0000256" key="4">
    <source>
        <dbReference type="ARBA" id="ARBA00009439"/>
    </source>
</evidence>
<feature type="domain" description="Rad50/SbcC-type AAA" evidence="15">
    <location>
        <begin position="6"/>
        <end position="192"/>
    </location>
</feature>
<evidence type="ECO:0000256" key="8">
    <source>
        <dbReference type="ARBA" id="ARBA00022763"/>
    </source>
</evidence>
<dbReference type="Pfam" id="PF13476">
    <property type="entry name" value="AAA_23"/>
    <property type="match status" value="1"/>
</dbReference>
<dbReference type="SUPFAM" id="SSF52540">
    <property type="entry name" value="P-loop containing nucleoside triphosphate hydrolases"/>
    <property type="match status" value="1"/>
</dbReference>
<evidence type="ECO:0000256" key="14">
    <source>
        <dbReference type="ARBA" id="ARBA00049360"/>
    </source>
</evidence>
<keyword evidence="12" id="KW-0234">DNA repair</keyword>
<evidence type="ECO:0000256" key="3">
    <source>
        <dbReference type="ARBA" id="ARBA00004286"/>
    </source>
</evidence>
<proteinExistence type="inferred from homology"/>
<keyword evidence="6" id="KW-0158">Chromosome</keyword>
<evidence type="ECO:0000256" key="7">
    <source>
        <dbReference type="ARBA" id="ARBA00022723"/>
    </source>
</evidence>
<comment type="subcellular location">
    <subcellularLocation>
        <location evidence="3">Chromosome</location>
    </subcellularLocation>
    <subcellularLocation>
        <location evidence="2">Nucleus</location>
    </subcellularLocation>
</comment>
<evidence type="ECO:0000256" key="11">
    <source>
        <dbReference type="ARBA" id="ARBA00023054"/>
    </source>
</evidence>
<evidence type="ECO:0000256" key="10">
    <source>
        <dbReference type="ARBA" id="ARBA00022833"/>
    </source>
</evidence>
<evidence type="ECO:0000313" key="17">
    <source>
        <dbReference type="Proteomes" id="UP001150907"/>
    </source>
</evidence>
<dbReference type="GO" id="GO:0006302">
    <property type="term" value="P:double-strand break repair"/>
    <property type="evidence" value="ECO:0007669"/>
    <property type="project" value="InterPro"/>
</dbReference>
<dbReference type="Gene3D" id="3.40.50.300">
    <property type="entry name" value="P-loop containing nucleotide triphosphate hydrolases"/>
    <property type="match status" value="1"/>
</dbReference>
<dbReference type="FunFam" id="3.40.50.300:FF:001195">
    <property type="entry name" value="DNA repair protein rad50"/>
    <property type="match status" value="1"/>
</dbReference>
<gene>
    <name evidence="16" type="primary">RAD50_2</name>
    <name evidence="16" type="ORF">H4R26_004030</name>
</gene>
<protein>
    <recommendedName>
        <fullName evidence="5">DNA repair protein RAD50</fullName>
    </recommendedName>
</protein>
<dbReference type="GO" id="GO:0007004">
    <property type="term" value="P:telomere maintenance via telomerase"/>
    <property type="evidence" value="ECO:0007669"/>
    <property type="project" value="TreeGrafter"/>
</dbReference>
<comment type="cofactor">
    <cofactor evidence="1">
        <name>Zn(2+)</name>
        <dbReference type="ChEBI" id="CHEBI:29105"/>
    </cofactor>
</comment>
<feature type="non-terminal residue" evidence="16">
    <location>
        <position position="195"/>
    </location>
</feature>
<keyword evidence="11" id="KW-0175">Coiled coil</keyword>
<dbReference type="Proteomes" id="UP001150907">
    <property type="component" value="Unassembled WGS sequence"/>
</dbReference>
<dbReference type="GO" id="GO:0003691">
    <property type="term" value="F:double-stranded telomeric DNA binding"/>
    <property type="evidence" value="ECO:0007669"/>
    <property type="project" value="TreeGrafter"/>
</dbReference>
<dbReference type="GO" id="GO:0016887">
    <property type="term" value="F:ATP hydrolysis activity"/>
    <property type="evidence" value="ECO:0007669"/>
    <property type="project" value="InterPro"/>
</dbReference>
<comment type="catalytic activity">
    <reaction evidence="14">
        <text>ATP + H2O = ADP + phosphate + H(+)</text>
        <dbReference type="Rhea" id="RHEA:13065"/>
        <dbReference type="ChEBI" id="CHEBI:15377"/>
        <dbReference type="ChEBI" id="CHEBI:15378"/>
        <dbReference type="ChEBI" id="CHEBI:30616"/>
        <dbReference type="ChEBI" id="CHEBI:43474"/>
        <dbReference type="ChEBI" id="CHEBI:456216"/>
    </reaction>
</comment>
<dbReference type="GO" id="GO:0000722">
    <property type="term" value="P:telomere maintenance via recombination"/>
    <property type="evidence" value="ECO:0007669"/>
    <property type="project" value="TreeGrafter"/>
</dbReference>
<dbReference type="PANTHER" id="PTHR18867:SF12">
    <property type="entry name" value="DNA REPAIR PROTEIN RAD50"/>
    <property type="match status" value="1"/>
</dbReference>
<dbReference type="GO" id="GO:0046872">
    <property type="term" value="F:metal ion binding"/>
    <property type="evidence" value="ECO:0007669"/>
    <property type="project" value="UniProtKB-KW"/>
</dbReference>
<evidence type="ECO:0000256" key="1">
    <source>
        <dbReference type="ARBA" id="ARBA00001947"/>
    </source>
</evidence>